<dbReference type="Proteomes" id="UP000239494">
    <property type="component" value="Unassembled WGS sequence"/>
</dbReference>
<keyword evidence="4" id="KW-0808">Transferase</keyword>
<keyword evidence="12" id="KW-1185">Reference proteome</keyword>
<evidence type="ECO:0000259" key="10">
    <source>
        <dbReference type="SMART" id="SM00387"/>
    </source>
</evidence>
<dbReference type="EC" id="2.7.13.3" evidence="2"/>
<feature type="transmembrane region" description="Helical" evidence="9">
    <location>
        <begin position="108"/>
        <end position="125"/>
    </location>
</feature>
<dbReference type="PANTHER" id="PTHR24421:SF10">
    <property type="entry name" value="NITRATE_NITRITE SENSOR PROTEIN NARQ"/>
    <property type="match status" value="1"/>
</dbReference>
<dbReference type="InterPro" id="IPR003594">
    <property type="entry name" value="HATPase_dom"/>
</dbReference>
<dbReference type="CDD" id="cd16917">
    <property type="entry name" value="HATPase_UhpB-NarQ-NarX-like"/>
    <property type="match status" value="1"/>
</dbReference>
<organism evidence="11 12">
    <name type="scientific">Umezawaea tangerina</name>
    <dbReference type="NCBI Taxonomy" id="84725"/>
    <lineage>
        <taxon>Bacteria</taxon>
        <taxon>Bacillati</taxon>
        <taxon>Actinomycetota</taxon>
        <taxon>Actinomycetes</taxon>
        <taxon>Pseudonocardiales</taxon>
        <taxon>Pseudonocardiaceae</taxon>
        <taxon>Umezawaea</taxon>
    </lineage>
</organism>
<evidence type="ECO:0000256" key="6">
    <source>
        <dbReference type="ARBA" id="ARBA00022777"/>
    </source>
</evidence>
<dbReference type="AlphaFoldDB" id="A0A2T0SXL1"/>
<keyword evidence="9" id="KW-1133">Transmembrane helix</keyword>
<feature type="transmembrane region" description="Helical" evidence="9">
    <location>
        <begin position="78"/>
        <end position="101"/>
    </location>
</feature>
<reference evidence="11 12" key="1">
    <citation type="submission" date="2018-03" db="EMBL/GenBank/DDBJ databases">
        <title>Genomic Encyclopedia of Archaeal and Bacterial Type Strains, Phase II (KMG-II): from individual species to whole genera.</title>
        <authorList>
            <person name="Goeker M."/>
        </authorList>
    </citation>
    <scope>NUCLEOTIDE SEQUENCE [LARGE SCALE GENOMIC DNA]</scope>
    <source>
        <strain evidence="11 12">DSM 44720</strain>
    </source>
</reference>
<dbReference type="GO" id="GO:0000155">
    <property type="term" value="F:phosphorelay sensor kinase activity"/>
    <property type="evidence" value="ECO:0007669"/>
    <property type="project" value="InterPro"/>
</dbReference>
<dbReference type="GO" id="GO:0005524">
    <property type="term" value="F:ATP binding"/>
    <property type="evidence" value="ECO:0007669"/>
    <property type="project" value="UniProtKB-KW"/>
</dbReference>
<dbReference type="Pfam" id="PF23539">
    <property type="entry name" value="DUF7134"/>
    <property type="match status" value="1"/>
</dbReference>
<protein>
    <recommendedName>
        <fullName evidence="2">histidine kinase</fullName>
        <ecNumber evidence="2">2.7.13.3</ecNumber>
    </recommendedName>
</protein>
<dbReference type="PANTHER" id="PTHR24421">
    <property type="entry name" value="NITRATE/NITRITE SENSOR PROTEIN NARX-RELATED"/>
    <property type="match status" value="1"/>
</dbReference>
<dbReference type="Pfam" id="PF07730">
    <property type="entry name" value="HisKA_3"/>
    <property type="match status" value="1"/>
</dbReference>
<evidence type="ECO:0000256" key="5">
    <source>
        <dbReference type="ARBA" id="ARBA00022741"/>
    </source>
</evidence>
<evidence type="ECO:0000256" key="9">
    <source>
        <dbReference type="SAM" id="Phobius"/>
    </source>
</evidence>
<evidence type="ECO:0000256" key="4">
    <source>
        <dbReference type="ARBA" id="ARBA00022679"/>
    </source>
</evidence>
<keyword evidence="5" id="KW-0547">Nucleotide-binding</keyword>
<dbReference type="RefSeq" id="WP_245887087.1">
    <property type="nucleotide sequence ID" value="NZ_PVTF01000009.1"/>
</dbReference>
<keyword evidence="8" id="KW-0902">Two-component regulatory system</keyword>
<keyword evidence="9" id="KW-0812">Transmembrane</keyword>
<keyword evidence="3" id="KW-0597">Phosphoprotein</keyword>
<dbReference type="InterPro" id="IPR036890">
    <property type="entry name" value="HATPase_C_sf"/>
</dbReference>
<dbReference type="InterPro" id="IPR050482">
    <property type="entry name" value="Sensor_HK_TwoCompSys"/>
</dbReference>
<evidence type="ECO:0000256" key="8">
    <source>
        <dbReference type="ARBA" id="ARBA00023012"/>
    </source>
</evidence>
<dbReference type="GO" id="GO:0016020">
    <property type="term" value="C:membrane"/>
    <property type="evidence" value="ECO:0007669"/>
    <property type="project" value="InterPro"/>
</dbReference>
<keyword evidence="9" id="KW-0472">Membrane</keyword>
<feature type="transmembrane region" description="Helical" evidence="9">
    <location>
        <begin position="131"/>
        <end position="150"/>
    </location>
</feature>
<dbReference type="SMART" id="SM00387">
    <property type="entry name" value="HATPase_c"/>
    <property type="match status" value="1"/>
</dbReference>
<name>A0A2T0SXL1_9PSEU</name>
<feature type="transmembrane region" description="Helical" evidence="9">
    <location>
        <begin position="12"/>
        <end position="34"/>
    </location>
</feature>
<evidence type="ECO:0000313" key="12">
    <source>
        <dbReference type="Proteomes" id="UP000239494"/>
    </source>
</evidence>
<dbReference type="GO" id="GO:0046983">
    <property type="term" value="F:protein dimerization activity"/>
    <property type="evidence" value="ECO:0007669"/>
    <property type="project" value="InterPro"/>
</dbReference>
<dbReference type="Pfam" id="PF02518">
    <property type="entry name" value="HATPase_c"/>
    <property type="match status" value="1"/>
</dbReference>
<evidence type="ECO:0000313" key="11">
    <source>
        <dbReference type="EMBL" id="PRY38152.1"/>
    </source>
</evidence>
<feature type="domain" description="Histidine kinase/HSP90-like ATPase" evidence="10">
    <location>
        <begin position="279"/>
        <end position="369"/>
    </location>
</feature>
<proteinExistence type="predicted"/>
<evidence type="ECO:0000256" key="2">
    <source>
        <dbReference type="ARBA" id="ARBA00012438"/>
    </source>
</evidence>
<dbReference type="Gene3D" id="1.20.5.1930">
    <property type="match status" value="1"/>
</dbReference>
<dbReference type="Gene3D" id="3.30.565.10">
    <property type="entry name" value="Histidine kinase-like ATPase, C-terminal domain"/>
    <property type="match status" value="1"/>
</dbReference>
<keyword evidence="7" id="KW-0067">ATP-binding</keyword>
<evidence type="ECO:0000256" key="1">
    <source>
        <dbReference type="ARBA" id="ARBA00000085"/>
    </source>
</evidence>
<feature type="transmembrane region" description="Helical" evidence="9">
    <location>
        <begin position="41"/>
        <end position="58"/>
    </location>
</feature>
<evidence type="ECO:0000256" key="3">
    <source>
        <dbReference type="ARBA" id="ARBA00022553"/>
    </source>
</evidence>
<keyword evidence="6 11" id="KW-0418">Kinase</keyword>
<gene>
    <name evidence="11" type="ORF">CLV43_109372</name>
</gene>
<dbReference type="EMBL" id="PVTF01000009">
    <property type="protein sequence ID" value="PRY38152.1"/>
    <property type="molecule type" value="Genomic_DNA"/>
</dbReference>
<sequence>MTAPPRLVKWLPVAYSVAVDVAAAVAATLLYLTFVEITHGPVPFGYVLAFLIGVPLAVRRKWPLAVYAVVVLAQNTATLLHITLEVYTPTLFALYLVAVALPRRRSTPALACGAVLTAVAVAISEPWPDDFGITLTVWFLMGATWTLGWTTRVRREYAAKAAAEEAEHALTEERLRIARELHDIVAHSLTMIAVKAGIANHVAEEQPAEARDALRVIETTSRATLVEMRHLLGVLRSSEGPELSPVPGLGDLPALVERAGMAGVPVSLTITGAPGLPDGVGLTVYRIVQESVTNVVKHAAPARCSVSIAVSDARVVVEVSDDGAGERVLAGGGGHGLAGMRERVAMYGGEFRAGPGRDGGFRVVAEVPFG</sequence>
<accession>A0A2T0SXL1</accession>
<comment type="catalytic activity">
    <reaction evidence="1">
        <text>ATP + protein L-histidine = ADP + protein N-phospho-L-histidine.</text>
        <dbReference type="EC" id="2.7.13.3"/>
    </reaction>
</comment>
<comment type="caution">
    <text evidence="11">The sequence shown here is derived from an EMBL/GenBank/DDBJ whole genome shotgun (WGS) entry which is preliminary data.</text>
</comment>
<evidence type="ECO:0000256" key="7">
    <source>
        <dbReference type="ARBA" id="ARBA00022840"/>
    </source>
</evidence>
<dbReference type="InterPro" id="IPR055558">
    <property type="entry name" value="DUF7134"/>
</dbReference>
<dbReference type="SUPFAM" id="SSF55874">
    <property type="entry name" value="ATPase domain of HSP90 chaperone/DNA topoisomerase II/histidine kinase"/>
    <property type="match status" value="1"/>
</dbReference>
<dbReference type="InterPro" id="IPR011712">
    <property type="entry name" value="Sig_transdc_His_kin_sub3_dim/P"/>
</dbReference>